<dbReference type="InterPro" id="IPR050366">
    <property type="entry name" value="BP-dependent_transpt_permease"/>
</dbReference>
<feature type="transmembrane region" description="Helical" evidence="7">
    <location>
        <begin position="278"/>
        <end position="300"/>
    </location>
</feature>
<protein>
    <submittedName>
        <fullName evidence="9">ABC transporter permease</fullName>
    </submittedName>
</protein>
<accession>A0ABW7XJS6</accession>
<dbReference type="InterPro" id="IPR025966">
    <property type="entry name" value="OppC_N"/>
</dbReference>
<dbReference type="PROSITE" id="PS50928">
    <property type="entry name" value="ABC_TM1"/>
    <property type="match status" value="1"/>
</dbReference>
<name>A0ABW7XJS6_9MICO</name>
<evidence type="ECO:0000256" key="6">
    <source>
        <dbReference type="ARBA" id="ARBA00023136"/>
    </source>
</evidence>
<evidence type="ECO:0000259" key="8">
    <source>
        <dbReference type="PROSITE" id="PS50928"/>
    </source>
</evidence>
<keyword evidence="2 7" id="KW-0813">Transport</keyword>
<dbReference type="InterPro" id="IPR035906">
    <property type="entry name" value="MetI-like_sf"/>
</dbReference>
<evidence type="ECO:0000256" key="5">
    <source>
        <dbReference type="ARBA" id="ARBA00022989"/>
    </source>
</evidence>
<evidence type="ECO:0000256" key="4">
    <source>
        <dbReference type="ARBA" id="ARBA00022692"/>
    </source>
</evidence>
<evidence type="ECO:0000313" key="10">
    <source>
        <dbReference type="Proteomes" id="UP001611580"/>
    </source>
</evidence>
<evidence type="ECO:0000256" key="3">
    <source>
        <dbReference type="ARBA" id="ARBA00022475"/>
    </source>
</evidence>
<reference evidence="9 10" key="1">
    <citation type="submission" date="2024-10" db="EMBL/GenBank/DDBJ databases">
        <title>The Natural Products Discovery Center: Release of the First 8490 Sequenced Strains for Exploring Actinobacteria Biosynthetic Diversity.</title>
        <authorList>
            <person name="Kalkreuter E."/>
            <person name="Kautsar S.A."/>
            <person name="Yang D."/>
            <person name="Bader C.D."/>
            <person name="Teijaro C.N."/>
            <person name="Fluegel L."/>
            <person name="Davis C.M."/>
            <person name="Simpson J.R."/>
            <person name="Lauterbach L."/>
            <person name="Steele A.D."/>
            <person name="Gui C."/>
            <person name="Meng S."/>
            <person name="Li G."/>
            <person name="Viehrig K."/>
            <person name="Ye F."/>
            <person name="Su P."/>
            <person name="Kiefer A.F."/>
            <person name="Nichols A."/>
            <person name="Cepeda A.J."/>
            <person name="Yan W."/>
            <person name="Fan B."/>
            <person name="Jiang Y."/>
            <person name="Adhikari A."/>
            <person name="Zheng C.-J."/>
            <person name="Schuster L."/>
            <person name="Cowan T.M."/>
            <person name="Smanski M.J."/>
            <person name="Chevrette M.G."/>
            <person name="De Carvalho L.P.S."/>
            <person name="Shen B."/>
        </authorList>
    </citation>
    <scope>NUCLEOTIDE SEQUENCE [LARGE SCALE GENOMIC DNA]</scope>
    <source>
        <strain evidence="9 10">NPDC019481</strain>
    </source>
</reference>
<organism evidence="9 10">
    <name type="scientific">Promicromonospora kroppenstedtii</name>
    <dbReference type="NCBI Taxonomy" id="440482"/>
    <lineage>
        <taxon>Bacteria</taxon>
        <taxon>Bacillati</taxon>
        <taxon>Actinomycetota</taxon>
        <taxon>Actinomycetes</taxon>
        <taxon>Micrococcales</taxon>
        <taxon>Promicromonosporaceae</taxon>
        <taxon>Promicromonospora</taxon>
    </lineage>
</organism>
<dbReference type="Gene3D" id="1.10.3720.10">
    <property type="entry name" value="MetI-like"/>
    <property type="match status" value="1"/>
</dbReference>
<dbReference type="Pfam" id="PF00528">
    <property type="entry name" value="BPD_transp_1"/>
    <property type="match status" value="1"/>
</dbReference>
<comment type="similarity">
    <text evidence="7">Belongs to the binding-protein-dependent transport system permease family.</text>
</comment>
<dbReference type="SUPFAM" id="SSF161098">
    <property type="entry name" value="MetI-like"/>
    <property type="match status" value="1"/>
</dbReference>
<dbReference type="RefSeq" id="WP_397404784.1">
    <property type="nucleotide sequence ID" value="NZ_JBIRYI010000007.1"/>
</dbReference>
<feature type="transmembrane region" description="Helical" evidence="7">
    <location>
        <begin position="166"/>
        <end position="185"/>
    </location>
</feature>
<feature type="transmembrane region" description="Helical" evidence="7">
    <location>
        <begin position="102"/>
        <end position="128"/>
    </location>
</feature>
<feature type="transmembrane region" description="Helical" evidence="7">
    <location>
        <begin position="224"/>
        <end position="251"/>
    </location>
</feature>
<dbReference type="PANTHER" id="PTHR43386:SF6">
    <property type="entry name" value="ABC TRANSPORTER PERMEASE PROTEIN"/>
    <property type="match status" value="1"/>
</dbReference>
<evidence type="ECO:0000256" key="7">
    <source>
        <dbReference type="RuleBase" id="RU363032"/>
    </source>
</evidence>
<dbReference type="PANTHER" id="PTHR43386">
    <property type="entry name" value="OLIGOPEPTIDE TRANSPORT SYSTEM PERMEASE PROTEIN APPC"/>
    <property type="match status" value="1"/>
</dbReference>
<dbReference type="Pfam" id="PF12911">
    <property type="entry name" value="OppC_N"/>
    <property type="match status" value="1"/>
</dbReference>
<feature type="transmembrane region" description="Helical" evidence="7">
    <location>
        <begin position="140"/>
        <end position="160"/>
    </location>
</feature>
<evidence type="ECO:0000256" key="1">
    <source>
        <dbReference type="ARBA" id="ARBA00004651"/>
    </source>
</evidence>
<keyword evidence="5 7" id="KW-1133">Transmembrane helix</keyword>
<dbReference type="InterPro" id="IPR000515">
    <property type="entry name" value="MetI-like"/>
</dbReference>
<dbReference type="Proteomes" id="UP001611580">
    <property type="component" value="Unassembled WGS sequence"/>
</dbReference>
<dbReference type="EMBL" id="JBIRYI010000007">
    <property type="protein sequence ID" value="MFI2487783.1"/>
    <property type="molecule type" value="Genomic_DNA"/>
</dbReference>
<gene>
    <name evidence="9" type="ORF">ACH47X_12775</name>
</gene>
<feature type="transmembrane region" description="Helical" evidence="7">
    <location>
        <begin position="36"/>
        <end position="55"/>
    </location>
</feature>
<comment type="caution">
    <text evidence="9">The sequence shown here is derived from an EMBL/GenBank/DDBJ whole genome shotgun (WGS) entry which is preliminary data.</text>
</comment>
<dbReference type="CDD" id="cd06261">
    <property type="entry name" value="TM_PBP2"/>
    <property type="match status" value="1"/>
</dbReference>
<keyword evidence="3" id="KW-1003">Cell membrane</keyword>
<keyword evidence="6 7" id="KW-0472">Membrane</keyword>
<sequence length="310" mass="32524">MSDAATPAPTARRTAGASSSPLADAWRRLRRRPDTIAAAVVLVFFGLMAAFPTLFTTTSPRTCPIREARTTPQGWGGEHPLGTDALGCDVLATLVHGIRPSLLLAIVVVGVSLLIGITLGLLAGYYLGWVDYLVSRAVEVFLVIPLLLAALLVLSLFKGVDLGTGTFNVILLPAVVLILFGWMPYARYVRASTLEAKNLDYVTAARSLGASDLRIMGRHVLPNAIGTVTALLPTSVAGVISAEAVLSFLGIGVRPPATSWGIQIEQGSEWVLGGAPHILLAPLICLVATVLALVVLGDALRDALDPRLAA</sequence>
<evidence type="ECO:0000256" key="2">
    <source>
        <dbReference type="ARBA" id="ARBA00022448"/>
    </source>
</evidence>
<proteinExistence type="inferred from homology"/>
<keyword evidence="4 7" id="KW-0812">Transmembrane</keyword>
<evidence type="ECO:0000313" key="9">
    <source>
        <dbReference type="EMBL" id="MFI2487783.1"/>
    </source>
</evidence>
<comment type="subcellular location">
    <subcellularLocation>
        <location evidence="1 7">Cell membrane</location>
        <topology evidence="1 7">Multi-pass membrane protein</topology>
    </subcellularLocation>
</comment>
<keyword evidence="10" id="KW-1185">Reference proteome</keyword>
<feature type="domain" description="ABC transmembrane type-1" evidence="8">
    <location>
        <begin position="98"/>
        <end position="297"/>
    </location>
</feature>